<comment type="caution">
    <text evidence="11">The sequence shown here is derived from an EMBL/GenBank/DDBJ whole genome shotgun (WGS) entry which is preliminary data.</text>
</comment>
<evidence type="ECO:0000256" key="5">
    <source>
        <dbReference type="ARBA" id="ARBA00022840"/>
    </source>
</evidence>
<dbReference type="GO" id="GO:0005886">
    <property type="term" value="C:plasma membrane"/>
    <property type="evidence" value="ECO:0007669"/>
    <property type="project" value="UniProtKB-SubCell"/>
</dbReference>
<evidence type="ECO:0000256" key="1">
    <source>
        <dbReference type="ARBA" id="ARBA00004651"/>
    </source>
</evidence>
<keyword evidence="4" id="KW-0547">Nucleotide-binding</keyword>
<evidence type="ECO:0000259" key="10">
    <source>
        <dbReference type="PROSITE" id="PS50929"/>
    </source>
</evidence>
<dbReference type="InterPro" id="IPR017871">
    <property type="entry name" value="ABC_transporter-like_CS"/>
</dbReference>
<dbReference type="PROSITE" id="PS00211">
    <property type="entry name" value="ABC_TRANSPORTER_1"/>
    <property type="match status" value="1"/>
</dbReference>
<dbReference type="InterPro" id="IPR027417">
    <property type="entry name" value="P-loop_NTPase"/>
</dbReference>
<dbReference type="SUPFAM" id="SSF90123">
    <property type="entry name" value="ABC transporter transmembrane region"/>
    <property type="match status" value="1"/>
</dbReference>
<dbReference type="GO" id="GO:0016887">
    <property type="term" value="F:ATP hydrolysis activity"/>
    <property type="evidence" value="ECO:0007669"/>
    <property type="project" value="InterPro"/>
</dbReference>
<dbReference type="PANTHER" id="PTHR24221">
    <property type="entry name" value="ATP-BINDING CASSETTE SUB-FAMILY B"/>
    <property type="match status" value="1"/>
</dbReference>
<dbReference type="InterPro" id="IPR039421">
    <property type="entry name" value="Type_1_exporter"/>
</dbReference>
<evidence type="ECO:0000256" key="4">
    <source>
        <dbReference type="ARBA" id="ARBA00022741"/>
    </source>
</evidence>
<keyword evidence="5" id="KW-0067">ATP-binding</keyword>
<sequence>MYKSRPVYSLVGLFLPAIGTILGFFVPPLIVADLINTFAREGEIALKTAGLSVGLFAGLWLAGEICWRIGTHFVIKVEAESVQKLNRTAFRWLINRDDSFYTNNFVGTLTKKGLAFARGFEIFTDTLLFNVVSSIIPMLFAIVVLWRYSPWIPMVLLFWIAAALAIGLPIIRRRSKLVAIRHDAGSKMAGKLADAMTNMPAIKAFASEKQEMDLFGNYADDLAKKAKRTWDYQNLRFDAAISPIYVASNAAGLILAILFAGRLELEPGMIFVVFSYYAQVTQNFWRITHVYRNIESSVNEAAELTQLFLNPPSVRDKKDAKPINITNAEIEFENVSFRYVDNVNEHAPFLNGFNLKISGGEKIGLVGPSGGGKSTITKLLLRLSDVQSGKIKVDSQDISTVTQESLRKAIAYVPQDPLLFHRSLFENIAYGSEDATEKDVVNATELAHAHEFISSLAKGYGTLVGERGIRLSGGQRQRVAIARALLKKAPILVLDEATSSLDSESEKYIQEGLWELMKGKTALVVAHRLSTIKHLDRIVVLDNGHIVEDGTHDELIEKDGLYARLWRHQSGEFIGEV</sequence>
<dbReference type="GO" id="GO:0034040">
    <property type="term" value="F:ATPase-coupled lipid transmembrane transporter activity"/>
    <property type="evidence" value="ECO:0007669"/>
    <property type="project" value="TreeGrafter"/>
</dbReference>
<dbReference type="Pfam" id="PF00005">
    <property type="entry name" value="ABC_tran"/>
    <property type="match status" value="1"/>
</dbReference>
<gene>
    <name evidence="11" type="ORF">A3I33_00350</name>
</gene>
<dbReference type="Gene3D" id="1.20.1560.10">
    <property type="entry name" value="ABC transporter type 1, transmembrane domain"/>
    <property type="match status" value="1"/>
</dbReference>
<name>A0A1G1Z8W1_9BACT</name>
<dbReference type="InterPro" id="IPR036640">
    <property type="entry name" value="ABC1_TM_sf"/>
</dbReference>
<evidence type="ECO:0008006" key="13">
    <source>
        <dbReference type="Google" id="ProtNLM"/>
    </source>
</evidence>
<dbReference type="InterPro" id="IPR003439">
    <property type="entry name" value="ABC_transporter-like_ATP-bd"/>
</dbReference>
<accession>A0A1G1Z8W1</accession>
<feature type="transmembrane region" description="Helical" evidence="8">
    <location>
        <begin position="7"/>
        <end position="32"/>
    </location>
</feature>
<dbReference type="InterPro" id="IPR011527">
    <property type="entry name" value="ABC1_TM_dom"/>
</dbReference>
<evidence type="ECO:0000256" key="8">
    <source>
        <dbReference type="SAM" id="Phobius"/>
    </source>
</evidence>
<dbReference type="EMBL" id="MHJA01000017">
    <property type="protein sequence ID" value="OGY61072.1"/>
    <property type="molecule type" value="Genomic_DNA"/>
</dbReference>
<dbReference type="PROSITE" id="PS50929">
    <property type="entry name" value="ABC_TM1F"/>
    <property type="match status" value="1"/>
</dbReference>
<dbReference type="Proteomes" id="UP000176544">
    <property type="component" value="Unassembled WGS sequence"/>
</dbReference>
<protein>
    <recommendedName>
        <fullName evidence="13">ABC transporter ATP-binding protein</fullName>
    </recommendedName>
</protein>
<feature type="transmembrane region" description="Helical" evidence="8">
    <location>
        <begin position="127"/>
        <end position="146"/>
    </location>
</feature>
<evidence type="ECO:0000313" key="11">
    <source>
        <dbReference type="EMBL" id="OGY61072.1"/>
    </source>
</evidence>
<feature type="transmembrane region" description="Helical" evidence="8">
    <location>
        <begin position="152"/>
        <end position="171"/>
    </location>
</feature>
<dbReference type="AlphaFoldDB" id="A0A1G1Z8W1"/>
<dbReference type="Pfam" id="PF00664">
    <property type="entry name" value="ABC_membrane"/>
    <property type="match status" value="1"/>
</dbReference>
<organism evidence="11 12">
    <name type="scientific">Candidatus Colwellbacteria bacterium RIFCSPLOWO2_02_FULL_45_11</name>
    <dbReference type="NCBI Taxonomy" id="1797692"/>
    <lineage>
        <taxon>Bacteria</taxon>
        <taxon>Candidatus Colwelliibacteriota</taxon>
    </lineage>
</organism>
<keyword evidence="2" id="KW-0813">Transport</keyword>
<dbReference type="Gene3D" id="3.40.50.300">
    <property type="entry name" value="P-loop containing nucleotide triphosphate hydrolases"/>
    <property type="match status" value="1"/>
</dbReference>
<dbReference type="GO" id="GO:0005524">
    <property type="term" value="F:ATP binding"/>
    <property type="evidence" value="ECO:0007669"/>
    <property type="project" value="UniProtKB-KW"/>
</dbReference>
<dbReference type="InterPro" id="IPR003593">
    <property type="entry name" value="AAA+_ATPase"/>
</dbReference>
<comment type="subcellular location">
    <subcellularLocation>
        <location evidence="1">Cell membrane</location>
        <topology evidence="1">Multi-pass membrane protein</topology>
    </subcellularLocation>
</comment>
<dbReference type="FunFam" id="3.40.50.300:FF:000287">
    <property type="entry name" value="Multidrug ABC transporter ATP-binding protein"/>
    <property type="match status" value="1"/>
</dbReference>
<evidence type="ECO:0000313" key="12">
    <source>
        <dbReference type="Proteomes" id="UP000176544"/>
    </source>
</evidence>
<dbReference type="SMART" id="SM00382">
    <property type="entry name" value="AAA"/>
    <property type="match status" value="1"/>
</dbReference>
<dbReference type="SUPFAM" id="SSF52540">
    <property type="entry name" value="P-loop containing nucleoside triphosphate hydrolases"/>
    <property type="match status" value="1"/>
</dbReference>
<feature type="domain" description="ABC transmembrane type-1" evidence="10">
    <location>
        <begin position="17"/>
        <end position="296"/>
    </location>
</feature>
<reference evidence="11 12" key="1">
    <citation type="journal article" date="2016" name="Nat. Commun.">
        <title>Thousands of microbial genomes shed light on interconnected biogeochemical processes in an aquifer system.</title>
        <authorList>
            <person name="Anantharaman K."/>
            <person name="Brown C.T."/>
            <person name="Hug L.A."/>
            <person name="Sharon I."/>
            <person name="Castelle C.J."/>
            <person name="Probst A.J."/>
            <person name="Thomas B.C."/>
            <person name="Singh A."/>
            <person name="Wilkins M.J."/>
            <person name="Karaoz U."/>
            <person name="Brodie E.L."/>
            <person name="Williams K.H."/>
            <person name="Hubbard S.S."/>
            <person name="Banfield J.F."/>
        </authorList>
    </citation>
    <scope>NUCLEOTIDE SEQUENCE [LARGE SCALE GENOMIC DNA]</scope>
</reference>
<evidence type="ECO:0000259" key="9">
    <source>
        <dbReference type="PROSITE" id="PS50893"/>
    </source>
</evidence>
<keyword evidence="3 8" id="KW-0812">Transmembrane</keyword>
<feature type="domain" description="ABC transporter" evidence="9">
    <location>
        <begin position="330"/>
        <end position="568"/>
    </location>
</feature>
<dbReference type="PANTHER" id="PTHR24221:SF654">
    <property type="entry name" value="ATP-BINDING CASSETTE SUB-FAMILY B MEMBER 6"/>
    <property type="match status" value="1"/>
</dbReference>
<feature type="transmembrane region" description="Helical" evidence="8">
    <location>
        <begin position="237"/>
        <end position="260"/>
    </location>
</feature>
<dbReference type="PROSITE" id="PS50893">
    <property type="entry name" value="ABC_TRANSPORTER_2"/>
    <property type="match status" value="1"/>
</dbReference>
<keyword evidence="6 8" id="KW-1133">Transmembrane helix</keyword>
<keyword evidence="7 8" id="KW-0472">Membrane</keyword>
<dbReference type="STRING" id="1797692.A3I33_00350"/>
<dbReference type="GO" id="GO:0140359">
    <property type="term" value="F:ABC-type transporter activity"/>
    <property type="evidence" value="ECO:0007669"/>
    <property type="project" value="InterPro"/>
</dbReference>
<proteinExistence type="predicted"/>
<feature type="transmembrane region" description="Helical" evidence="8">
    <location>
        <begin position="44"/>
        <end position="62"/>
    </location>
</feature>
<evidence type="ECO:0000256" key="2">
    <source>
        <dbReference type="ARBA" id="ARBA00022448"/>
    </source>
</evidence>
<evidence type="ECO:0000256" key="6">
    <source>
        <dbReference type="ARBA" id="ARBA00022989"/>
    </source>
</evidence>
<evidence type="ECO:0000256" key="3">
    <source>
        <dbReference type="ARBA" id="ARBA00022692"/>
    </source>
</evidence>
<evidence type="ECO:0000256" key="7">
    <source>
        <dbReference type="ARBA" id="ARBA00023136"/>
    </source>
</evidence>